<evidence type="ECO:0000259" key="1">
    <source>
        <dbReference type="PROSITE" id="PS50835"/>
    </source>
</evidence>
<dbReference type="PROSITE" id="PS50835">
    <property type="entry name" value="IG_LIKE"/>
    <property type="match status" value="1"/>
</dbReference>
<accession>A0A212DDF0</accession>
<dbReference type="InterPro" id="IPR007110">
    <property type="entry name" value="Ig-like_dom"/>
</dbReference>
<dbReference type="Proteomes" id="UP000242450">
    <property type="component" value="Chromosome 4"/>
</dbReference>
<dbReference type="InterPro" id="IPR050876">
    <property type="entry name" value="IgLON_domain"/>
</dbReference>
<dbReference type="AlphaFoldDB" id="A0A212DDF0"/>
<dbReference type="EMBL" id="MKHE01000004">
    <property type="protein sequence ID" value="OWK16260.1"/>
    <property type="molecule type" value="Genomic_DNA"/>
</dbReference>
<reference evidence="2 3" key="1">
    <citation type="journal article" date="2018" name="Mol. Genet. Genomics">
        <title>The red deer Cervus elaphus genome CerEla1.0: sequencing, annotating, genes, and chromosomes.</title>
        <authorList>
            <person name="Bana N.A."/>
            <person name="Nyiri A."/>
            <person name="Nagy J."/>
            <person name="Frank K."/>
            <person name="Nagy T."/>
            <person name="Steger V."/>
            <person name="Schiller M."/>
            <person name="Lakatos P."/>
            <person name="Sugar L."/>
            <person name="Horn P."/>
            <person name="Barta E."/>
            <person name="Orosz L."/>
        </authorList>
    </citation>
    <scope>NUCLEOTIDE SEQUENCE [LARGE SCALE GENOMIC DNA]</scope>
    <source>
        <strain evidence="2">Hungarian</strain>
    </source>
</reference>
<proteinExistence type="predicted"/>
<evidence type="ECO:0000313" key="2">
    <source>
        <dbReference type="EMBL" id="OWK16260.1"/>
    </source>
</evidence>
<dbReference type="InterPro" id="IPR013783">
    <property type="entry name" value="Ig-like_fold"/>
</dbReference>
<evidence type="ECO:0000313" key="3">
    <source>
        <dbReference type="Proteomes" id="UP000242450"/>
    </source>
</evidence>
<dbReference type="PANTHER" id="PTHR42757">
    <property type="entry name" value="IGLON FAMILY OF IMMUNOGLOBULIN SUPERFAMILY-RELATED"/>
    <property type="match status" value="1"/>
</dbReference>
<dbReference type="InterPro" id="IPR013098">
    <property type="entry name" value="Ig_I-set"/>
</dbReference>
<keyword evidence="3" id="KW-1185">Reference proteome</keyword>
<name>A0A212DDF0_CEREH</name>
<dbReference type="Pfam" id="PF07679">
    <property type="entry name" value="I-set"/>
    <property type="match status" value="1"/>
</dbReference>
<protein>
    <recommendedName>
        <fullName evidence="1">Ig-like domain-containing protein</fullName>
    </recommendedName>
</protein>
<feature type="domain" description="Ig-like" evidence="1">
    <location>
        <begin position="1"/>
        <end position="67"/>
    </location>
</feature>
<dbReference type="PANTHER" id="PTHR42757:SF12">
    <property type="entry name" value="IGLON FAMILY MEMBER 5"/>
    <property type="match status" value="1"/>
</dbReference>
<dbReference type="CDD" id="cd00096">
    <property type="entry name" value="Ig"/>
    <property type="match status" value="1"/>
</dbReference>
<organism evidence="2 3">
    <name type="scientific">Cervus elaphus hippelaphus</name>
    <name type="common">European red deer</name>
    <dbReference type="NCBI Taxonomy" id="46360"/>
    <lineage>
        <taxon>Eukaryota</taxon>
        <taxon>Metazoa</taxon>
        <taxon>Chordata</taxon>
        <taxon>Craniata</taxon>
        <taxon>Vertebrata</taxon>
        <taxon>Euteleostomi</taxon>
        <taxon>Mammalia</taxon>
        <taxon>Eutheria</taxon>
        <taxon>Laurasiatheria</taxon>
        <taxon>Artiodactyla</taxon>
        <taxon>Ruminantia</taxon>
        <taxon>Pecora</taxon>
        <taxon>Cervidae</taxon>
        <taxon>Cervinae</taxon>
        <taxon>Cervus</taxon>
    </lineage>
</organism>
<comment type="caution">
    <text evidence="2">The sequence shown here is derived from an EMBL/GenBank/DDBJ whole genome shotgun (WGS) entry which is preliminary data.</text>
</comment>
<sequence length="96" mass="10724">MAVPPADFQWYKDDRLLSSGTAEGLKVQTERTRSMLLFANVSARHYGNYTCRAANRLGTSSASMRLLRPGSLENSAPRPPGPLTLLSALGWLWWRM</sequence>
<gene>
    <name evidence="2" type="ORF">Celaphus_00004796</name>
</gene>
<dbReference type="SUPFAM" id="SSF48726">
    <property type="entry name" value="Immunoglobulin"/>
    <property type="match status" value="1"/>
</dbReference>
<dbReference type="OrthoDB" id="6159398at2759"/>
<dbReference type="Gene3D" id="2.60.40.10">
    <property type="entry name" value="Immunoglobulins"/>
    <property type="match status" value="1"/>
</dbReference>
<dbReference type="InterPro" id="IPR036179">
    <property type="entry name" value="Ig-like_dom_sf"/>
</dbReference>